<sequence>MNFYSKLFAMATALLVVTQIAIAVTYPTVNSTNFPSGTYDDGNPVPLNYRYFIPVNYDADDTNTLYPLVLFLHGAGEKGSDNSRQLNGNANKAMIFISSANPDNQTDYPCFWVAPQCSLGDWGDSYLPAQLQGMLDHFIENYNIDPDRIYITGLSMGGGGTISQIAAYPQRYAAANPICGWFNGDAAPYAHIPLWAFHCADDGVVGVNGSDSIVGGMRWLGGTANYTRYNTGGHGGAWTRAYNSASPLVPWMMAQRRGQKPISQHGPYVNITSPVSSLHASTSASNLAVAGDADADTTSVKTRNDTLFQDGTTSGTTNWNSTINSLKVGENRIYVESETVAYVAPGNGKTTTNSFIYVNRASGGDAVQPVVTITVPTTDDTYSTASSTVDIAGTVTDNVGVTDLSWSNNRGGGDSITIGSSWQYDGIVLEQGANVITITAKDADNNVGIETITVINSTNLLPKAVDDSVTTVEGVALLIDVLANDSDPEPGPQPLFVSNVFSPANGYTLIQGTQILYTPKLNFSGIDFFDYVISDGEFVRTGTVQVMVEEGSSPKGILFQQDFESSQSVADFISTTDSQDSKFDDISAEIDGGSWSIANGSLQLSRPGLSSTDNDGGLARIGGNILEDSALLRFTFEIGIGDIDEFWNRLFQIEIGAWDSVEDYGDFGVFSRYYQQLDVIGYNPGNYVLSYNGVRSSTIPADGVVREINWYLNRSGSQTTYTGPDGQTHSLANDRSDIWIDSTLLFDDVERGNYPGTVVNDFRFRFSEDIGFTTLVDRITVSDVFNDITNFAPEVTVADDVSFELPTNMVEISGSYTDDGMPVNETVTTVWTQVGGPAIANIENPNTVATNVNFEIAGTYVFRLTVDDSNKAGFADISVTVSESSPGTPGMYGIWATNNGLTGADAFEAGDPDGDRIANILEFVFNLDPVSRNSTMPMVLEVSHEEGAEDYMKFKFDRVEDLGDATVKVEVSDDMINWYSGPSYVLQAMPVSNGDGTVEVEVIDRTPLPASTGRFIRLSVE</sequence>
<dbReference type="AlphaFoldDB" id="A0AAQ3L883"/>
<dbReference type="Pfam" id="PF17963">
    <property type="entry name" value="Big_9"/>
    <property type="match status" value="1"/>
</dbReference>
<dbReference type="Proteomes" id="UP001304300">
    <property type="component" value="Chromosome"/>
</dbReference>
<keyword evidence="1 2" id="KW-0732">Signal</keyword>
<dbReference type="SUPFAM" id="SSF53474">
    <property type="entry name" value="alpha/beta-Hydrolases"/>
    <property type="match status" value="1"/>
</dbReference>
<organism evidence="3 4">
    <name type="scientific">Rubellicoccus peritrichatus</name>
    <dbReference type="NCBI Taxonomy" id="3080537"/>
    <lineage>
        <taxon>Bacteria</taxon>
        <taxon>Pseudomonadati</taxon>
        <taxon>Verrucomicrobiota</taxon>
        <taxon>Opitutia</taxon>
        <taxon>Puniceicoccales</taxon>
        <taxon>Cerasicoccaceae</taxon>
        <taxon>Rubellicoccus</taxon>
    </lineage>
</organism>
<dbReference type="KEGG" id="puo:RZN69_13985"/>
<accession>A0AAQ3L883</accession>
<evidence type="ECO:0000313" key="3">
    <source>
        <dbReference type="EMBL" id="WOO39729.1"/>
    </source>
</evidence>
<keyword evidence="4" id="KW-1185">Reference proteome</keyword>
<proteinExistence type="predicted"/>
<dbReference type="Gene3D" id="2.60.40.10">
    <property type="entry name" value="Immunoglobulins"/>
    <property type="match status" value="1"/>
</dbReference>
<dbReference type="InterPro" id="IPR050955">
    <property type="entry name" value="Plant_Biomass_Hydrol_Est"/>
</dbReference>
<evidence type="ECO:0000256" key="1">
    <source>
        <dbReference type="ARBA" id="ARBA00022729"/>
    </source>
</evidence>
<dbReference type="Gene3D" id="2.60.40.3440">
    <property type="match status" value="1"/>
</dbReference>
<dbReference type="RefSeq" id="WP_317831725.1">
    <property type="nucleotide sequence ID" value="NZ_CP136920.1"/>
</dbReference>
<evidence type="ECO:0000256" key="2">
    <source>
        <dbReference type="SAM" id="SignalP"/>
    </source>
</evidence>
<dbReference type="Pfam" id="PF22352">
    <property type="entry name" value="K319L-like_PKD"/>
    <property type="match status" value="1"/>
</dbReference>
<dbReference type="InterPro" id="IPR029058">
    <property type="entry name" value="AB_hydrolase_fold"/>
</dbReference>
<dbReference type="PANTHER" id="PTHR43037:SF1">
    <property type="entry name" value="BLL1128 PROTEIN"/>
    <property type="match status" value="1"/>
</dbReference>
<gene>
    <name evidence="3" type="ORF">RZN69_13985</name>
</gene>
<reference evidence="3 4" key="1">
    <citation type="submission" date="2023-10" db="EMBL/GenBank/DDBJ databases">
        <title>Rubellicoccus peritrichatus gen. nov., sp. nov., isolated from an algae of coral reef tank.</title>
        <authorList>
            <person name="Luo J."/>
        </authorList>
    </citation>
    <scope>NUCLEOTIDE SEQUENCE [LARGE SCALE GENOMIC DNA]</scope>
    <source>
        <strain evidence="3 4">CR14</strain>
    </source>
</reference>
<evidence type="ECO:0000313" key="4">
    <source>
        <dbReference type="Proteomes" id="UP001304300"/>
    </source>
</evidence>
<feature type="chain" id="PRO_5043034025" evidence="2">
    <location>
        <begin position="24"/>
        <end position="1021"/>
    </location>
</feature>
<dbReference type="EMBL" id="CP136920">
    <property type="protein sequence ID" value="WOO39729.1"/>
    <property type="molecule type" value="Genomic_DNA"/>
</dbReference>
<dbReference type="Gene3D" id="3.40.50.1820">
    <property type="entry name" value="alpha/beta hydrolase"/>
    <property type="match status" value="1"/>
</dbReference>
<dbReference type="InterPro" id="IPR013783">
    <property type="entry name" value="Ig-like_fold"/>
</dbReference>
<protein>
    <submittedName>
        <fullName evidence="3">Ig-like domain-containing protein</fullName>
    </submittedName>
</protein>
<feature type="signal peptide" evidence="2">
    <location>
        <begin position="1"/>
        <end position="23"/>
    </location>
</feature>
<dbReference type="PANTHER" id="PTHR43037">
    <property type="entry name" value="UNNAMED PRODUCT-RELATED"/>
    <property type="match status" value="1"/>
</dbReference>
<name>A0AAQ3L883_9BACT</name>